<dbReference type="AlphaFoldDB" id="A0A5C1DFE0"/>
<keyword evidence="2" id="KW-1185">Reference proteome</keyword>
<evidence type="ECO:0000313" key="2">
    <source>
        <dbReference type="Proteomes" id="UP000322079"/>
    </source>
</evidence>
<sequence>MAVIIEIKTITSNLTRPGSGIGGPGSISGSIKSDGSGLRAVLYLLAKPLTPVARTISDESGKYAFNNLDMSMRYMVISSDPAGQKNAVIADNITPEMPK</sequence>
<accession>A0A5C1DFE0</accession>
<proteinExistence type="predicted"/>
<dbReference type="EMBL" id="CP043473">
    <property type="protein sequence ID" value="QEL55514.1"/>
    <property type="molecule type" value="Genomic_DNA"/>
</dbReference>
<reference evidence="1 2" key="1">
    <citation type="submission" date="2019-08" db="EMBL/GenBank/DDBJ databases">
        <title>Chromobacterium paludis, a novel bacterium isolated from a Maryland marsh pond.</title>
        <authorList>
            <person name="Blackburn M.B."/>
            <person name="Gundersen-Rindal D.E."/>
        </authorList>
    </citation>
    <scope>NUCLEOTIDE SEQUENCE [LARGE SCALE GENOMIC DNA]</scope>
    <source>
        <strain evidence="2">IIBBL 257-1</strain>
    </source>
</reference>
<gene>
    <name evidence="1" type="ORF">FYK34_08010</name>
</gene>
<dbReference type="RefSeq" id="WP_149295877.1">
    <property type="nucleotide sequence ID" value="NZ_CP043473.1"/>
</dbReference>
<evidence type="ECO:0008006" key="3">
    <source>
        <dbReference type="Google" id="ProtNLM"/>
    </source>
</evidence>
<dbReference type="Proteomes" id="UP000322079">
    <property type="component" value="Chromosome"/>
</dbReference>
<protein>
    <recommendedName>
        <fullName evidence="3">Carboxypeptidase regulatory-like domain-containing protein</fullName>
    </recommendedName>
</protein>
<organism evidence="1 2">
    <name type="scientific">Chromobacterium paludis</name>
    <dbReference type="NCBI Taxonomy" id="2605945"/>
    <lineage>
        <taxon>Bacteria</taxon>
        <taxon>Pseudomonadati</taxon>
        <taxon>Pseudomonadota</taxon>
        <taxon>Betaproteobacteria</taxon>
        <taxon>Neisseriales</taxon>
        <taxon>Chromobacteriaceae</taxon>
        <taxon>Chromobacterium</taxon>
    </lineage>
</organism>
<evidence type="ECO:0000313" key="1">
    <source>
        <dbReference type="EMBL" id="QEL55514.1"/>
    </source>
</evidence>
<name>A0A5C1DFE0_9NEIS</name>
<dbReference type="KEGG" id="chrm:FYK34_08010"/>